<dbReference type="RefSeq" id="WP_282299732.1">
    <property type="nucleotide sequence ID" value="NZ_CP124616.1"/>
</dbReference>
<proteinExistence type="predicted"/>
<dbReference type="Proteomes" id="UP001241605">
    <property type="component" value="Chromosome"/>
</dbReference>
<dbReference type="EMBL" id="CP124616">
    <property type="protein sequence ID" value="WGW03104.1"/>
    <property type="molecule type" value="Genomic_DNA"/>
</dbReference>
<evidence type="ECO:0000313" key="2">
    <source>
        <dbReference type="Proteomes" id="UP001241605"/>
    </source>
</evidence>
<keyword evidence="2" id="KW-1185">Reference proteome</keyword>
<evidence type="ECO:0000313" key="1">
    <source>
        <dbReference type="EMBL" id="WGW03104.1"/>
    </source>
</evidence>
<gene>
    <name evidence="1" type="ORF">QF118_14365</name>
</gene>
<protein>
    <recommendedName>
        <fullName evidence="3">DUF4375 domain-containing protein</fullName>
    </recommendedName>
</protein>
<reference evidence="1 2" key="1">
    <citation type="submission" date="2023-05" db="EMBL/GenBank/DDBJ databases">
        <title>YMD87, complete Genome.</title>
        <authorList>
            <person name="Zhang J."/>
            <person name="Xu X."/>
        </authorList>
    </citation>
    <scope>NUCLEOTIDE SEQUENCE [LARGE SCALE GENOMIC DNA]</scope>
    <source>
        <strain evidence="1 2">YMD87</strain>
    </source>
</reference>
<name>A0ABY8QEP7_9RHOB</name>
<organism evidence="1 2">
    <name type="scientific">Tropicibacter oceani</name>
    <dbReference type="NCBI Taxonomy" id="3058420"/>
    <lineage>
        <taxon>Bacteria</taxon>
        <taxon>Pseudomonadati</taxon>
        <taxon>Pseudomonadota</taxon>
        <taxon>Alphaproteobacteria</taxon>
        <taxon>Rhodobacterales</taxon>
        <taxon>Roseobacteraceae</taxon>
        <taxon>Tropicibacter</taxon>
    </lineage>
</organism>
<sequence>MTIQRVYLAALALAPALAVLLFPLPALSAPVTLTLGGAGGLVGILASFGQSGGAARRGAAQRLLRDPRGLPDDLPDIEQARRLLIQATLVVDDSPGAPPGRDSAIAEVLTGVMQGWGHAGAETLPRALVQELTVLDRLLRASPQEAGALAQYFARPDLMLDLRDGVNEIAAHRAVHDRNRAAFEASQVMWEAQNRGQAPHGLLPVLRALNAPDPDLWHRVILGHDRTDPDQREAALWCVEQPGCDRASIALYMAELAAGDALLHAARRGDDRFLDRILTVIQGLNDGAYGQSELALDPVDAVAGDTQRFNTMLAALAEQTGAMRWPAPCGLFTEYAGRAPYARDHWCLRSGRLIAAPDVRDYFPAGQGAA</sequence>
<accession>A0ABY8QEP7</accession>
<evidence type="ECO:0008006" key="3">
    <source>
        <dbReference type="Google" id="ProtNLM"/>
    </source>
</evidence>